<name>A0A1X7HH23_9BACL</name>
<evidence type="ECO:0000256" key="1">
    <source>
        <dbReference type="SAM" id="Coils"/>
    </source>
</evidence>
<sequence>MIIKKITVKGEKGFSISLGRINYILGENATGKTTFIKLILYSLGTNIDSFIEEIDKSKYTDHVELDVELKSGNSYRFIRKLPSSGSILVIPLNEHNELVEEEVEIKNLEEFSDMILLEEGYGTQEIPYGNNNKANMRYYFMLRAVTADQDTPAYKILADLGGSVRNYINNQSLIKKAIIEALLGKENTEVQKARLKLQKLFKERSSLISKIQVMSEVSTSSGLNNEEFSEIVKLKNKNKIIEKIEGIKEEKDRLSMENYRYISQLETMNSKINDKSSLKLTKENASIRQDVNQLILQRDDITNVSQTISTEIETLKKMIIARQIITLIPVEICPVCLQKTSILPPTDGHCSYCSNEIASDDLERISQYKRMLEESLFEANKVREELLIQIKETEKRKKNIDKKIEKLKEKFLKEQQQNNTPAENIIESIKERVEKLTKNEQMLEVHLSYLNTIDELKLQKNKFEFEIKILKDELDQLEKNVFYSEEDKLETWRKLFSEELNYVFGNNMNATLDSEYTPLIDNVNIRNMSSASLKVATRLTYLTSLFHLKEHIDINHLGFILLDSPKDKDLDTDKYGRFLDIIEKSHSGQVILTGSILEMDLYNKEHVIMTLLPDHKLLQ</sequence>
<dbReference type="Proteomes" id="UP000192940">
    <property type="component" value="Chromosome I"/>
</dbReference>
<evidence type="ECO:0000313" key="2">
    <source>
        <dbReference type="EMBL" id="SMF86573.1"/>
    </source>
</evidence>
<dbReference type="InterPro" id="IPR027417">
    <property type="entry name" value="P-loop_NTPase"/>
</dbReference>
<dbReference type="AlphaFoldDB" id="A0A1X7HH23"/>
<dbReference type="STRING" id="1313296.SAMN05661091_3429"/>
<dbReference type="SUPFAM" id="SSF52540">
    <property type="entry name" value="P-loop containing nucleoside triphosphate hydrolases"/>
    <property type="match status" value="2"/>
</dbReference>
<dbReference type="EMBL" id="LT840184">
    <property type="protein sequence ID" value="SMF86573.1"/>
    <property type="molecule type" value="Genomic_DNA"/>
</dbReference>
<keyword evidence="3" id="KW-1185">Reference proteome</keyword>
<feature type="coiled-coil region" evidence="1">
    <location>
        <begin position="376"/>
        <end position="487"/>
    </location>
</feature>
<gene>
    <name evidence="2" type="ORF">SAMN05661091_3429</name>
</gene>
<dbReference type="Gene3D" id="3.40.50.300">
    <property type="entry name" value="P-loop containing nucleotide triphosphate hydrolases"/>
    <property type="match status" value="1"/>
</dbReference>
<accession>A0A1X7HH23</accession>
<reference evidence="2 3" key="1">
    <citation type="submission" date="2017-04" db="EMBL/GenBank/DDBJ databases">
        <authorList>
            <person name="Afonso C.L."/>
            <person name="Miller P.J."/>
            <person name="Scott M.A."/>
            <person name="Spackman E."/>
            <person name="Goraichik I."/>
            <person name="Dimitrov K.M."/>
            <person name="Suarez D.L."/>
            <person name="Swayne D.E."/>
        </authorList>
    </citation>
    <scope>NUCLEOTIDE SEQUENCE [LARGE SCALE GENOMIC DNA]</scope>
    <source>
        <strain evidence="2 3">N3/975</strain>
    </source>
</reference>
<keyword evidence="1" id="KW-0175">Coiled coil</keyword>
<evidence type="ECO:0000313" key="3">
    <source>
        <dbReference type="Proteomes" id="UP000192940"/>
    </source>
</evidence>
<organism evidence="2 3">
    <name type="scientific">Paenibacillus uliginis N3/975</name>
    <dbReference type="NCBI Taxonomy" id="1313296"/>
    <lineage>
        <taxon>Bacteria</taxon>
        <taxon>Bacillati</taxon>
        <taxon>Bacillota</taxon>
        <taxon>Bacilli</taxon>
        <taxon>Bacillales</taxon>
        <taxon>Paenibacillaceae</taxon>
        <taxon>Paenibacillus</taxon>
    </lineage>
</organism>
<evidence type="ECO:0008006" key="4">
    <source>
        <dbReference type="Google" id="ProtNLM"/>
    </source>
</evidence>
<proteinExistence type="predicted"/>
<dbReference type="RefSeq" id="WP_208914288.1">
    <property type="nucleotide sequence ID" value="NZ_LT840184.1"/>
</dbReference>
<protein>
    <recommendedName>
        <fullName evidence="4">AAA domain-containing protein</fullName>
    </recommendedName>
</protein>